<dbReference type="InterPro" id="IPR008999">
    <property type="entry name" value="Actin-crosslinking"/>
</dbReference>
<name>A0AAD7QXW6_9ASCO</name>
<dbReference type="GO" id="GO:0051015">
    <property type="term" value="F:actin filament binding"/>
    <property type="evidence" value="ECO:0007669"/>
    <property type="project" value="TreeGrafter"/>
</dbReference>
<comment type="caution">
    <text evidence="5">The sequence shown here is derived from an EMBL/GenBank/DDBJ whole genome shotgun (WGS) entry which is preliminary data.</text>
</comment>
<organism evidence="5 6">
    <name type="scientific">Lipomyces tetrasporus</name>
    <dbReference type="NCBI Taxonomy" id="54092"/>
    <lineage>
        <taxon>Eukaryota</taxon>
        <taxon>Fungi</taxon>
        <taxon>Dikarya</taxon>
        <taxon>Ascomycota</taxon>
        <taxon>Saccharomycotina</taxon>
        <taxon>Lipomycetes</taxon>
        <taxon>Lipomycetales</taxon>
        <taxon>Lipomycetaceae</taxon>
        <taxon>Lipomyces</taxon>
    </lineage>
</organism>
<gene>
    <name evidence="5" type="ORF">POJ06DRAFT_234482</name>
</gene>
<keyword evidence="6" id="KW-1185">Reference proteome</keyword>
<keyword evidence="3" id="KW-0539">Nucleus</keyword>
<evidence type="ECO:0000256" key="3">
    <source>
        <dbReference type="ARBA" id="ARBA00023242"/>
    </source>
</evidence>
<dbReference type="EMBL" id="JARPMG010000001">
    <property type="protein sequence ID" value="KAJ8103469.1"/>
    <property type="molecule type" value="Genomic_DNA"/>
</dbReference>
<dbReference type="PANTHER" id="PTHR12928">
    <property type="entry name" value="FRG1 PROTEIN"/>
    <property type="match status" value="1"/>
</dbReference>
<dbReference type="Gene3D" id="2.80.10.50">
    <property type="match status" value="1"/>
</dbReference>
<protein>
    <submittedName>
        <fullName evidence="5">Uncharacterized protein</fullName>
    </submittedName>
</protein>
<dbReference type="CDD" id="cd23339">
    <property type="entry name" value="beta-trefoil_FSCN_fungal_FRG1-like"/>
    <property type="match status" value="1"/>
</dbReference>
<dbReference type="SUPFAM" id="SSF50405">
    <property type="entry name" value="Actin-crosslinking proteins"/>
    <property type="match status" value="1"/>
</dbReference>
<comment type="subcellular location">
    <subcellularLocation>
        <location evidence="1">Nucleus</location>
        <location evidence="1">Nucleolus</location>
    </subcellularLocation>
</comment>
<dbReference type="AlphaFoldDB" id="A0AAD7QXW6"/>
<dbReference type="RefSeq" id="XP_056046919.1">
    <property type="nucleotide sequence ID" value="XM_056185791.1"/>
</dbReference>
<evidence type="ECO:0000256" key="4">
    <source>
        <dbReference type="SAM" id="MobiDB-lite"/>
    </source>
</evidence>
<evidence type="ECO:0000256" key="2">
    <source>
        <dbReference type="ARBA" id="ARBA00010878"/>
    </source>
</evidence>
<dbReference type="InterPro" id="IPR010414">
    <property type="entry name" value="FRG1"/>
</dbReference>
<dbReference type="GeneID" id="80880957"/>
<dbReference type="Proteomes" id="UP001217417">
    <property type="component" value="Unassembled WGS sequence"/>
</dbReference>
<evidence type="ECO:0000313" key="6">
    <source>
        <dbReference type="Proteomes" id="UP001217417"/>
    </source>
</evidence>
<sequence>MVSKLTFKNDMPKKRKREKAVEEDDLDVGYKSKQVTSSETQKSQDDHENDEEGWVTAKSKDDLNGPCMFILNDSPPVCMSSDGSGKIFPTVVKSFDPSNVQQVFILGNIVQSDKYTLKSYLGKYFTVSKYGVCEATSEAIGREQELEIERKGTGDGWVIRSAWDTYMCLSPNDVRCDSESVGFRETLLIRVQAKFRKRPKKIIDESQRKIHTRELEEKVGAPLDYDTVKMLKMAFKGIYDKLQVAKSPLTAVNRWAIKRGDIGREGKEED</sequence>
<comment type="similarity">
    <text evidence="2">Belongs to the FRG1 family.</text>
</comment>
<dbReference type="GO" id="GO:0005730">
    <property type="term" value="C:nucleolus"/>
    <property type="evidence" value="ECO:0007669"/>
    <property type="project" value="UniProtKB-SubCell"/>
</dbReference>
<proteinExistence type="inferred from homology"/>
<accession>A0AAD7QXW6</accession>
<dbReference type="GO" id="GO:0071013">
    <property type="term" value="C:catalytic step 2 spliceosome"/>
    <property type="evidence" value="ECO:0007669"/>
    <property type="project" value="TreeGrafter"/>
</dbReference>
<dbReference type="PANTHER" id="PTHR12928:SF0">
    <property type="entry name" value="FSHD REGION GENE 1"/>
    <property type="match status" value="1"/>
</dbReference>
<evidence type="ECO:0000256" key="1">
    <source>
        <dbReference type="ARBA" id="ARBA00004604"/>
    </source>
</evidence>
<reference evidence="5" key="1">
    <citation type="submission" date="2023-03" db="EMBL/GenBank/DDBJ databases">
        <title>Near-Complete genome sequence of Lipomyces tetrasporous NRRL Y-64009, an oleaginous yeast capable of growing on lignocellulosic hydrolysates.</title>
        <authorList>
            <consortium name="Lawrence Berkeley National Laboratory"/>
            <person name="Jagtap S.S."/>
            <person name="Liu J.-J."/>
            <person name="Walukiewicz H.E."/>
            <person name="Pangilinan J."/>
            <person name="Lipzen A."/>
            <person name="Ahrendt S."/>
            <person name="Koriabine M."/>
            <person name="Cobaugh K."/>
            <person name="Salamov A."/>
            <person name="Yoshinaga Y."/>
            <person name="Ng V."/>
            <person name="Daum C."/>
            <person name="Grigoriev I.V."/>
            <person name="Slininger P.J."/>
            <person name="Dien B.S."/>
            <person name="Jin Y.-S."/>
            <person name="Rao C.V."/>
        </authorList>
    </citation>
    <scope>NUCLEOTIDE SEQUENCE</scope>
    <source>
        <strain evidence="5">NRRL Y-64009</strain>
    </source>
</reference>
<feature type="region of interest" description="Disordered" evidence="4">
    <location>
        <begin position="1"/>
        <end position="59"/>
    </location>
</feature>
<evidence type="ECO:0000313" key="5">
    <source>
        <dbReference type="EMBL" id="KAJ8103469.1"/>
    </source>
</evidence>
<dbReference type="Pfam" id="PF06229">
    <property type="entry name" value="FRG1"/>
    <property type="match status" value="1"/>
</dbReference>